<evidence type="ECO:0000256" key="1">
    <source>
        <dbReference type="SAM" id="MobiDB-lite"/>
    </source>
</evidence>
<gene>
    <name evidence="2" type="ORF">Tco_1125184</name>
</gene>
<protein>
    <submittedName>
        <fullName evidence="2">Uncharacterized protein</fullName>
    </submittedName>
</protein>
<feature type="region of interest" description="Disordered" evidence="1">
    <location>
        <begin position="91"/>
        <end position="169"/>
    </location>
</feature>
<reference evidence="2" key="1">
    <citation type="journal article" date="2022" name="Int. J. Mol. Sci.">
        <title>Draft Genome of Tanacetum Coccineum: Genomic Comparison of Closely Related Tanacetum-Family Plants.</title>
        <authorList>
            <person name="Yamashiro T."/>
            <person name="Shiraishi A."/>
            <person name="Nakayama K."/>
            <person name="Satake H."/>
        </authorList>
    </citation>
    <scope>NUCLEOTIDE SEQUENCE</scope>
</reference>
<feature type="compositionally biased region" description="Polar residues" evidence="1">
    <location>
        <begin position="102"/>
        <end position="117"/>
    </location>
</feature>
<evidence type="ECO:0000313" key="3">
    <source>
        <dbReference type="Proteomes" id="UP001151760"/>
    </source>
</evidence>
<organism evidence="2 3">
    <name type="scientific">Tanacetum coccineum</name>
    <dbReference type="NCBI Taxonomy" id="301880"/>
    <lineage>
        <taxon>Eukaryota</taxon>
        <taxon>Viridiplantae</taxon>
        <taxon>Streptophyta</taxon>
        <taxon>Embryophyta</taxon>
        <taxon>Tracheophyta</taxon>
        <taxon>Spermatophyta</taxon>
        <taxon>Magnoliopsida</taxon>
        <taxon>eudicotyledons</taxon>
        <taxon>Gunneridae</taxon>
        <taxon>Pentapetalae</taxon>
        <taxon>asterids</taxon>
        <taxon>campanulids</taxon>
        <taxon>Asterales</taxon>
        <taxon>Asteraceae</taxon>
        <taxon>Asteroideae</taxon>
        <taxon>Anthemideae</taxon>
        <taxon>Anthemidinae</taxon>
        <taxon>Tanacetum</taxon>
    </lineage>
</organism>
<sequence length="246" mass="27595">MGDDVFEEQELCIWMKVYEIFRKKRRMRIAYKSIEKGWILTRNDLAYNPNIIMSSSSSSSHATVTYTSVSSDDDLPSWGISLMDAYEPEYLAPSDDNIAPTEDQSLPASASPTTLTLDYSVDSEPVEEDPEEDLEDDPEEEQSEEEEEELSVLTNSPPAGLYIDLPSEVEEDETPLPLYINALIEEWRTAPTSLSPSPSPSPLSPLSYLLPRIPSPLLLLPSPTRRDIIPEANMPPRKRARFAALS</sequence>
<proteinExistence type="predicted"/>
<name>A0ABQ5J8A9_9ASTR</name>
<dbReference type="EMBL" id="BQNB010021664">
    <property type="protein sequence ID" value="GJU08754.1"/>
    <property type="molecule type" value="Genomic_DNA"/>
</dbReference>
<accession>A0ABQ5J8A9</accession>
<keyword evidence="3" id="KW-1185">Reference proteome</keyword>
<evidence type="ECO:0000313" key="2">
    <source>
        <dbReference type="EMBL" id="GJU08754.1"/>
    </source>
</evidence>
<dbReference type="Proteomes" id="UP001151760">
    <property type="component" value="Unassembled WGS sequence"/>
</dbReference>
<comment type="caution">
    <text evidence="2">The sequence shown here is derived from an EMBL/GenBank/DDBJ whole genome shotgun (WGS) entry which is preliminary data.</text>
</comment>
<feature type="compositionally biased region" description="Acidic residues" evidence="1">
    <location>
        <begin position="124"/>
        <end position="150"/>
    </location>
</feature>
<reference evidence="2" key="2">
    <citation type="submission" date="2022-01" db="EMBL/GenBank/DDBJ databases">
        <authorList>
            <person name="Yamashiro T."/>
            <person name="Shiraishi A."/>
            <person name="Satake H."/>
            <person name="Nakayama K."/>
        </authorList>
    </citation>
    <scope>NUCLEOTIDE SEQUENCE</scope>
</reference>